<dbReference type="InterPro" id="IPR027421">
    <property type="entry name" value="DNA_pol_lamdba_lyase_dom_sf"/>
</dbReference>
<comment type="caution">
    <text evidence="4">The sequence shown here is derived from an EMBL/GenBank/DDBJ whole genome shotgun (WGS) entry which is preliminary data.</text>
</comment>
<dbReference type="SMART" id="SM00483">
    <property type="entry name" value="POLXc"/>
    <property type="match status" value="1"/>
</dbReference>
<dbReference type="InterPro" id="IPR022312">
    <property type="entry name" value="DNA_pol_X"/>
</dbReference>
<keyword evidence="1" id="KW-0175">Coiled coil</keyword>
<feature type="region of interest" description="Disordered" evidence="2">
    <location>
        <begin position="417"/>
        <end position="446"/>
    </location>
</feature>
<dbReference type="GO" id="GO:0005634">
    <property type="term" value="C:nucleus"/>
    <property type="evidence" value="ECO:0007669"/>
    <property type="project" value="TreeGrafter"/>
</dbReference>
<proteinExistence type="predicted"/>
<evidence type="ECO:0000259" key="3">
    <source>
        <dbReference type="SMART" id="SM00483"/>
    </source>
</evidence>
<accession>A0A2P6TK14</accession>
<dbReference type="OrthoDB" id="205514at2759"/>
<dbReference type="AlphaFoldDB" id="A0A2P6TK14"/>
<dbReference type="InterPro" id="IPR002054">
    <property type="entry name" value="DNA-dir_DNA_pol_X"/>
</dbReference>
<evidence type="ECO:0000256" key="2">
    <source>
        <dbReference type="SAM" id="MobiDB-lite"/>
    </source>
</evidence>
<evidence type="ECO:0000313" key="5">
    <source>
        <dbReference type="Proteomes" id="UP000239899"/>
    </source>
</evidence>
<dbReference type="SUPFAM" id="SSF81301">
    <property type="entry name" value="Nucleotidyltransferase"/>
    <property type="match status" value="1"/>
</dbReference>
<dbReference type="Gene3D" id="1.10.150.110">
    <property type="entry name" value="DNA polymerase beta, N-terminal domain-like"/>
    <property type="match status" value="1"/>
</dbReference>
<feature type="region of interest" description="Disordered" evidence="2">
    <location>
        <begin position="114"/>
        <end position="153"/>
    </location>
</feature>
<name>A0A2P6TK14_CHLSO</name>
<reference evidence="4 5" key="1">
    <citation type="journal article" date="2018" name="Plant J.">
        <title>Genome sequences of Chlorella sorokiniana UTEX 1602 and Micractinium conductrix SAG 241.80: implications to maltose excretion by a green alga.</title>
        <authorList>
            <person name="Arriola M.B."/>
            <person name="Velmurugan N."/>
            <person name="Zhang Y."/>
            <person name="Plunkett M.H."/>
            <person name="Hondzo H."/>
            <person name="Barney B.M."/>
        </authorList>
    </citation>
    <scope>NUCLEOTIDE SEQUENCE [LARGE SCALE GENOMIC DNA]</scope>
    <source>
        <strain evidence="5">UTEX 1602</strain>
    </source>
</reference>
<dbReference type="GO" id="GO:0003677">
    <property type="term" value="F:DNA binding"/>
    <property type="evidence" value="ECO:0007669"/>
    <property type="project" value="InterPro"/>
</dbReference>
<gene>
    <name evidence="4" type="ORF">C2E21_6531</name>
</gene>
<dbReference type="GO" id="GO:0003887">
    <property type="term" value="F:DNA-directed DNA polymerase activity"/>
    <property type="evidence" value="ECO:0007669"/>
    <property type="project" value="InterPro"/>
</dbReference>
<organism evidence="4 5">
    <name type="scientific">Chlorella sorokiniana</name>
    <name type="common">Freshwater green alga</name>
    <dbReference type="NCBI Taxonomy" id="3076"/>
    <lineage>
        <taxon>Eukaryota</taxon>
        <taxon>Viridiplantae</taxon>
        <taxon>Chlorophyta</taxon>
        <taxon>core chlorophytes</taxon>
        <taxon>Trebouxiophyceae</taxon>
        <taxon>Chlorellales</taxon>
        <taxon>Chlorellaceae</taxon>
        <taxon>Chlorella clade</taxon>
        <taxon>Chlorella</taxon>
    </lineage>
</organism>
<dbReference type="PRINTS" id="PR00869">
    <property type="entry name" value="DNAPOLX"/>
</dbReference>
<keyword evidence="5" id="KW-1185">Reference proteome</keyword>
<dbReference type="InterPro" id="IPR043519">
    <property type="entry name" value="NT_sf"/>
</dbReference>
<dbReference type="Gene3D" id="1.10.150.20">
    <property type="entry name" value="5' to 3' exonuclease, C-terminal subdomain"/>
    <property type="match status" value="1"/>
</dbReference>
<dbReference type="SUPFAM" id="SSF47802">
    <property type="entry name" value="DNA polymerase beta, N-terminal domain-like"/>
    <property type="match status" value="1"/>
</dbReference>
<evidence type="ECO:0000313" key="4">
    <source>
        <dbReference type="EMBL" id="PRW44417.1"/>
    </source>
</evidence>
<feature type="domain" description="DNA-directed DNA polymerase X" evidence="3">
    <location>
        <begin position="210"/>
        <end position="594"/>
    </location>
</feature>
<evidence type="ECO:0000256" key="1">
    <source>
        <dbReference type="SAM" id="Coils"/>
    </source>
</evidence>
<dbReference type="EMBL" id="LHPG02000013">
    <property type="protein sequence ID" value="PRW44417.1"/>
    <property type="molecule type" value="Genomic_DNA"/>
</dbReference>
<dbReference type="SUPFAM" id="SSF81585">
    <property type="entry name" value="PsbU/PolX domain-like"/>
    <property type="match status" value="1"/>
</dbReference>
<dbReference type="PANTHER" id="PTHR11276">
    <property type="entry name" value="DNA POLYMERASE TYPE-X FAMILY MEMBER"/>
    <property type="match status" value="1"/>
</dbReference>
<feature type="coiled-coil region" evidence="1">
    <location>
        <begin position="202"/>
        <end position="229"/>
    </location>
</feature>
<dbReference type="GO" id="GO:0006303">
    <property type="term" value="P:double-strand break repair via nonhomologous end joining"/>
    <property type="evidence" value="ECO:0007669"/>
    <property type="project" value="TreeGrafter"/>
</dbReference>
<dbReference type="Gene3D" id="3.30.460.10">
    <property type="entry name" value="Beta Polymerase, domain 2"/>
    <property type="match status" value="1"/>
</dbReference>
<dbReference type="Proteomes" id="UP000239899">
    <property type="component" value="Unassembled WGS sequence"/>
</dbReference>
<dbReference type="PANTHER" id="PTHR11276:SF28">
    <property type="entry name" value="DNA POLYMERASE LAMBDA"/>
    <property type="match status" value="1"/>
</dbReference>
<protein>
    <submittedName>
        <fullName evidence="4">DNA-directed DNA RNA polymerase mu isoform C</fullName>
    </submittedName>
</protein>
<sequence>MSAPGGGGGAPAAAAAPAAKRQRTMPLAGICLFVPVKALPGGSAVFAAWKRSLPGLGASLTQDGGAAGITHAVVPQAPNGTANWGCLPPALAPPGPSGLLFVTQHWVADSIRRQQRQDEGAYRPAAARAAAPPPKPAARAAPSRAGSMRKGEDGEALPAVEAIKAWLGPLWRPECAEMDLAELALQGDYDEERCRRIGNEHVVEALRELRKFEEVVEALRELRKFEEALNGQWLKNPQGKAVSNHKSLAYMHAASAVRTCAYKLAPPVRPEQLPLVGDFTAGIITEILETGSCAQLEQFRRDEPVRDSRGGVRADSAGAATRRAFTKLPGVGAKVAQQWWDRGLRTYEDVIEAAASRGLGAAGSKPLVLNATQRFALEHRADLLEGTAESDLEEMRAAIAASLISLTGARGWHIEIVGGSRRQQRPAADASGSGGGSSSRVPPKQHHDADFMVTHHSYTWGEDLIGSLRDELIARRRILPPDTGAMCMLQQNRAADIEAKLMDDLTGASGELRSNVASDRLDHIFATFRTAAGRLRRMDVILVTPDQLPYALIGWIGSTMFNRFLRRHMNHGLWRIKGGRIVRVPDQAPPINRRGQGPGAK</sequence>
<dbReference type="InterPro" id="IPR010996">
    <property type="entry name" value="HHH_MUS81"/>
</dbReference>
<dbReference type="Pfam" id="PF14716">
    <property type="entry name" value="HHH_8"/>
    <property type="match status" value="1"/>
</dbReference>